<dbReference type="RefSeq" id="XP_019035592.1">
    <property type="nucleotide sequence ID" value="XM_019172650.1"/>
</dbReference>
<dbReference type="EMBL" id="AWGH01000001">
    <property type="protein sequence ID" value="ODO08737.1"/>
    <property type="molecule type" value="Genomic_DNA"/>
</dbReference>
<dbReference type="AlphaFoldDB" id="A0A1E3K890"/>
<protein>
    <submittedName>
        <fullName evidence="1">Uncharacterized protein</fullName>
    </submittedName>
</protein>
<keyword evidence="2" id="KW-1185">Reference proteome</keyword>
<evidence type="ECO:0000313" key="2">
    <source>
        <dbReference type="Proteomes" id="UP000094819"/>
    </source>
</evidence>
<accession>A0A1E3K890</accession>
<name>A0A1E3K890_9TREE</name>
<reference evidence="1 2" key="1">
    <citation type="submission" date="2016-06" db="EMBL/GenBank/DDBJ databases">
        <title>Evolution of pathogenesis and genome organization in the Tremellales.</title>
        <authorList>
            <person name="Cuomo C."/>
            <person name="Litvintseva A."/>
            <person name="Heitman J."/>
            <person name="Chen Y."/>
            <person name="Sun S."/>
            <person name="Springer D."/>
            <person name="Dromer F."/>
            <person name="Young S."/>
            <person name="Zeng Q."/>
            <person name="Chapman S."/>
            <person name="Gujja S."/>
            <person name="Saif S."/>
            <person name="Birren B."/>
        </authorList>
    </citation>
    <scope>NUCLEOTIDE SEQUENCE [LARGE SCALE GENOMIC DNA]</scope>
    <source>
        <strain evidence="1 2">CBS 7118</strain>
    </source>
</reference>
<evidence type="ECO:0000313" key="1">
    <source>
        <dbReference type="EMBL" id="ODO08737.1"/>
    </source>
</evidence>
<gene>
    <name evidence="1" type="ORF">L198_00470</name>
</gene>
<sequence>MNPDQSAPLQFRGSCVLGSDQLQSAPSEAADVEDAGDFGSRTGSYATHIPYPKIQIQSLSTFAAARTPNAPTNTWRLLHSTVLPWCPRNDALGGRGRIGPIGLVAANRSGSPDVYSLTDDLKSKILGDALEARYMARLPPSRRPDLYRHTSKFTPDLIAQDARPQAIGLATVPFREEDGIGNYGKYATPKSSAPPQVKGQVYTGRTARFSPGATSLMPRRREHERPLNVEGASQYHHPWNKAVRANAEHYDVEWATNMFVPVDADLSPSNDLKNALILLSVVGEAVLFVLLDSGCGDQYANKTMSAALPFWDDGPAYIGTDRRNPICEGFVLWDWTKPDRPYKAFDIEGTLMFPAARHQASCARREPRRSPGVYLSFHLRRGRRLGCGVFPIVPYDIFLAERHGRQPYGLRSGVLCDEVLE</sequence>
<comment type="caution">
    <text evidence="1">The sequence shown here is derived from an EMBL/GenBank/DDBJ whole genome shotgun (WGS) entry which is preliminary data.</text>
</comment>
<organism evidence="1 2">
    <name type="scientific">Cryptococcus wingfieldii CBS 7118</name>
    <dbReference type="NCBI Taxonomy" id="1295528"/>
    <lineage>
        <taxon>Eukaryota</taxon>
        <taxon>Fungi</taxon>
        <taxon>Dikarya</taxon>
        <taxon>Basidiomycota</taxon>
        <taxon>Agaricomycotina</taxon>
        <taxon>Tremellomycetes</taxon>
        <taxon>Tremellales</taxon>
        <taxon>Cryptococcaceae</taxon>
        <taxon>Cryptococcus</taxon>
    </lineage>
</organism>
<dbReference type="Proteomes" id="UP000094819">
    <property type="component" value="Unassembled WGS sequence"/>
</dbReference>
<dbReference type="OrthoDB" id="654211at2759"/>
<proteinExistence type="predicted"/>
<dbReference type="GeneID" id="30189683"/>